<evidence type="ECO:0000313" key="1">
    <source>
        <dbReference type="EMBL" id="KAF9317333.1"/>
    </source>
</evidence>
<comment type="caution">
    <text evidence="1">The sequence shown here is derived from an EMBL/GenBank/DDBJ whole genome shotgun (WGS) entry which is preliminary data.</text>
</comment>
<accession>A0A9P5SB28</accession>
<reference evidence="1" key="1">
    <citation type="journal article" date="2020" name="Fungal Divers.">
        <title>Resolving the Mortierellaceae phylogeny through synthesis of multi-gene phylogenetics and phylogenomics.</title>
        <authorList>
            <person name="Vandepol N."/>
            <person name="Liber J."/>
            <person name="Desiro A."/>
            <person name="Na H."/>
            <person name="Kennedy M."/>
            <person name="Barry K."/>
            <person name="Grigoriev I.V."/>
            <person name="Miller A.N."/>
            <person name="O'Donnell K."/>
            <person name="Stajich J.E."/>
            <person name="Bonito G."/>
        </authorList>
    </citation>
    <scope>NUCLEOTIDE SEQUENCE</scope>
    <source>
        <strain evidence="1">NVP1</strain>
    </source>
</reference>
<dbReference type="AlphaFoldDB" id="A0A9P5SB28"/>
<feature type="non-terminal residue" evidence="1">
    <location>
        <position position="1"/>
    </location>
</feature>
<dbReference type="Proteomes" id="UP000696485">
    <property type="component" value="Unassembled WGS sequence"/>
</dbReference>
<name>A0A9P5SB28_9FUNG</name>
<dbReference type="EMBL" id="JAAAUY010001923">
    <property type="protein sequence ID" value="KAF9317333.1"/>
    <property type="molecule type" value="Genomic_DNA"/>
</dbReference>
<proteinExistence type="predicted"/>
<organism evidence="1 2">
    <name type="scientific">Podila minutissima</name>
    <dbReference type="NCBI Taxonomy" id="64525"/>
    <lineage>
        <taxon>Eukaryota</taxon>
        <taxon>Fungi</taxon>
        <taxon>Fungi incertae sedis</taxon>
        <taxon>Mucoromycota</taxon>
        <taxon>Mortierellomycotina</taxon>
        <taxon>Mortierellomycetes</taxon>
        <taxon>Mortierellales</taxon>
        <taxon>Mortierellaceae</taxon>
        <taxon>Podila</taxon>
    </lineage>
</organism>
<keyword evidence="2" id="KW-1185">Reference proteome</keyword>
<feature type="non-terminal residue" evidence="1">
    <location>
        <position position="71"/>
    </location>
</feature>
<gene>
    <name evidence="1" type="ORF">BG006_003395</name>
</gene>
<evidence type="ECO:0000313" key="2">
    <source>
        <dbReference type="Proteomes" id="UP000696485"/>
    </source>
</evidence>
<protein>
    <submittedName>
        <fullName evidence="1">Uncharacterized protein</fullName>
    </submittedName>
</protein>
<sequence>LSGGEEEHLRQDINDVESIDSASTVGINSPDLSAIATRKVRAPVFVNGWAKKVTDDGGKVEIHCLFPKCKK</sequence>